<dbReference type="PANTHER" id="PTHR43066">
    <property type="entry name" value="RHOMBOID-RELATED PROTEIN"/>
    <property type="match status" value="1"/>
</dbReference>
<evidence type="ECO:0000313" key="10">
    <source>
        <dbReference type="Proteomes" id="UP000460298"/>
    </source>
</evidence>
<evidence type="ECO:0000256" key="2">
    <source>
        <dbReference type="ARBA" id="ARBA00022692"/>
    </source>
</evidence>
<reference evidence="9 10" key="1">
    <citation type="submission" date="2019-10" db="EMBL/GenBank/DDBJ databases">
        <title>Extracellular Electron Transfer in a Candidatus Methanoperedens spp. Enrichment Culture.</title>
        <authorList>
            <person name="Berger S."/>
            <person name="Rangel Shaw D."/>
            <person name="Berben T."/>
            <person name="In 'T Zandt M."/>
            <person name="Frank J."/>
            <person name="Reimann J."/>
            <person name="Jetten M.S.M."/>
            <person name="Welte C.U."/>
        </authorList>
    </citation>
    <scope>NUCLEOTIDE SEQUENCE [LARGE SCALE GENOMIC DNA]</scope>
    <source>
        <strain evidence="9">SB12</strain>
    </source>
</reference>
<feature type="transmembrane region" description="Helical" evidence="6">
    <location>
        <begin position="74"/>
        <end position="95"/>
    </location>
</feature>
<feature type="transmembrane region" description="Helical" evidence="6">
    <location>
        <begin position="159"/>
        <end position="181"/>
    </location>
</feature>
<feature type="transmembrane region" description="Helical" evidence="6">
    <location>
        <begin position="187"/>
        <end position="203"/>
    </location>
</feature>
<organism evidence="9 10">
    <name type="scientific">Leptonema illini</name>
    <dbReference type="NCBI Taxonomy" id="183"/>
    <lineage>
        <taxon>Bacteria</taxon>
        <taxon>Pseudomonadati</taxon>
        <taxon>Spirochaetota</taxon>
        <taxon>Spirochaetia</taxon>
        <taxon>Leptospirales</taxon>
        <taxon>Leptospiraceae</taxon>
        <taxon>Leptonema</taxon>
    </lineage>
</organism>
<dbReference type="InterPro" id="IPR046483">
    <property type="entry name" value="DUF6576"/>
</dbReference>
<proteinExistence type="predicted"/>
<accession>A0A833GXI4</accession>
<evidence type="ECO:0000256" key="3">
    <source>
        <dbReference type="ARBA" id="ARBA00022989"/>
    </source>
</evidence>
<dbReference type="GO" id="GO:0004252">
    <property type="term" value="F:serine-type endopeptidase activity"/>
    <property type="evidence" value="ECO:0007669"/>
    <property type="project" value="InterPro"/>
</dbReference>
<dbReference type="InterPro" id="IPR035952">
    <property type="entry name" value="Rhomboid-like_sf"/>
</dbReference>
<feature type="coiled-coil region" evidence="5">
    <location>
        <begin position="249"/>
        <end position="284"/>
    </location>
</feature>
<feature type="transmembrane region" description="Helical" evidence="6">
    <location>
        <begin position="16"/>
        <end position="37"/>
    </location>
</feature>
<dbReference type="AlphaFoldDB" id="A0A833GXI4"/>
<evidence type="ECO:0000259" key="7">
    <source>
        <dbReference type="Pfam" id="PF01694"/>
    </source>
</evidence>
<feature type="domain" description="DUF6576" evidence="8">
    <location>
        <begin position="269"/>
        <end position="306"/>
    </location>
</feature>
<evidence type="ECO:0000313" key="9">
    <source>
        <dbReference type="EMBL" id="KAB2928999.1"/>
    </source>
</evidence>
<gene>
    <name evidence="9" type="ORF">F9K24_21105</name>
</gene>
<keyword evidence="5" id="KW-0175">Coiled coil</keyword>
<dbReference type="GO" id="GO:0006508">
    <property type="term" value="P:proteolysis"/>
    <property type="evidence" value="ECO:0007669"/>
    <property type="project" value="UniProtKB-KW"/>
</dbReference>
<keyword evidence="2 6" id="KW-0812">Transmembrane</keyword>
<evidence type="ECO:0000256" key="6">
    <source>
        <dbReference type="SAM" id="Phobius"/>
    </source>
</evidence>
<dbReference type="Pfam" id="PF20216">
    <property type="entry name" value="DUF6576"/>
    <property type="match status" value="1"/>
</dbReference>
<comment type="caution">
    <text evidence="9">The sequence shown here is derived from an EMBL/GenBank/DDBJ whole genome shotgun (WGS) entry which is preliminary data.</text>
</comment>
<dbReference type="InterPro" id="IPR022764">
    <property type="entry name" value="Peptidase_S54_rhomboid_dom"/>
</dbReference>
<dbReference type="Gene3D" id="1.20.1540.10">
    <property type="entry name" value="Rhomboid-like"/>
    <property type="match status" value="1"/>
</dbReference>
<keyword evidence="3 6" id="KW-1133">Transmembrane helix</keyword>
<evidence type="ECO:0000256" key="4">
    <source>
        <dbReference type="ARBA" id="ARBA00023136"/>
    </source>
</evidence>
<feature type="domain" description="Peptidase S54 rhomboid" evidence="7">
    <location>
        <begin position="80"/>
        <end position="181"/>
    </location>
</feature>
<keyword evidence="9" id="KW-0378">Hydrolase</keyword>
<feature type="transmembrane region" description="Helical" evidence="6">
    <location>
        <begin position="133"/>
        <end position="152"/>
    </location>
</feature>
<comment type="subcellular location">
    <subcellularLocation>
        <location evidence="1">Membrane</location>
        <topology evidence="1">Multi-pass membrane protein</topology>
    </subcellularLocation>
</comment>
<feature type="transmembrane region" description="Helical" evidence="6">
    <location>
        <begin position="107"/>
        <end position="127"/>
    </location>
</feature>
<keyword evidence="4 6" id="KW-0472">Membrane</keyword>
<dbReference type="SUPFAM" id="SSF144091">
    <property type="entry name" value="Rhomboid-like"/>
    <property type="match status" value="1"/>
</dbReference>
<sequence>MQQGYEIQYPVTSDGILRLMVLFVLAFAVQLVATLFFQVGPAQLAPLVLSASQDFQPLSLITHFFVVRGAISPYGFGFSDGISLLFEMLILWSFGSELDRLWGSRNFYSFFFLSQMLGGLFTVALGMALGQPFIAYGFGGGLAAMMVAYGVLWPNRQALFMFVFPLRMKWIVLILFIFLLMGRTDTLVMQLASAASGVLFLFLKARSGRLYQDSYSSNPYYSTRSSSQPASRFAAGADTEKMGMVARFKARLEEQKKKKRLDKKRKEIERRIEMKEEVDRLLEKISREGMDSLSRKEKTFLDKASKEL</sequence>
<dbReference type="PANTHER" id="PTHR43066:SF11">
    <property type="entry name" value="PEPTIDASE S54 RHOMBOID DOMAIN-CONTAINING PROTEIN"/>
    <property type="match status" value="1"/>
</dbReference>
<evidence type="ECO:0000259" key="8">
    <source>
        <dbReference type="Pfam" id="PF20216"/>
    </source>
</evidence>
<keyword evidence="9" id="KW-0645">Protease</keyword>
<name>A0A833GXI4_9LEPT</name>
<dbReference type="EMBL" id="WBUI01000039">
    <property type="protein sequence ID" value="KAB2928999.1"/>
    <property type="molecule type" value="Genomic_DNA"/>
</dbReference>
<dbReference type="GO" id="GO:0016020">
    <property type="term" value="C:membrane"/>
    <property type="evidence" value="ECO:0007669"/>
    <property type="project" value="UniProtKB-SubCell"/>
</dbReference>
<dbReference type="Proteomes" id="UP000460298">
    <property type="component" value="Unassembled WGS sequence"/>
</dbReference>
<protein>
    <submittedName>
        <fullName evidence="9">Rhomboid family intramembrane serine protease</fullName>
    </submittedName>
</protein>
<evidence type="ECO:0000256" key="1">
    <source>
        <dbReference type="ARBA" id="ARBA00004141"/>
    </source>
</evidence>
<dbReference type="Pfam" id="PF01694">
    <property type="entry name" value="Rhomboid"/>
    <property type="match status" value="1"/>
</dbReference>
<evidence type="ECO:0000256" key="5">
    <source>
        <dbReference type="SAM" id="Coils"/>
    </source>
</evidence>